<dbReference type="Proteomes" id="UP000440578">
    <property type="component" value="Unassembled WGS sequence"/>
</dbReference>
<evidence type="ECO:0000256" key="1">
    <source>
        <dbReference type="SAM" id="MobiDB-lite"/>
    </source>
</evidence>
<proteinExistence type="predicted"/>
<dbReference type="PANTHER" id="PTHR21037">
    <property type="entry name" value="39S RIBOSOMAL PROTEIN L14, MITOCHONDRIAL"/>
    <property type="match status" value="1"/>
</dbReference>
<dbReference type="InterPro" id="IPR040807">
    <property type="entry name" value="DUF5522"/>
</dbReference>
<keyword evidence="3" id="KW-1185">Reference proteome</keyword>
<accession>A0A6A4VE65</accession>
<evidence type="ECO:0000313" key="3">
    <source>
        <dbReference type="Proteomes" id="UP000440578"/>
    </source>
</evidence>
<reference evidence="2 3" key="1">
    <citation type="submission" date="2019-07" db="EMBL/GenBank/DDBJ databases">
        <title>Draft genome assembly of a fouling barnacle, Amphibalanus amphitrite (Darwin, 1854): The first reference genome for Thecostraca.</title>
        <authorList>
            <person name="Kim W."/>
        </authorList>
    </citation>
    <scope>NUCLEOTIDE SEQUENCE [LARGE SCALE GENOMIC DNA]</scope>
    <source>
        <strain evidence="2">SNU_AA5</strain>
        <tissue evidence="2">Soma without cirri and trophi</tissue>
    </source>
</reference>
<dbReference type="PANTHER" id="PTHR21037:SF2">
    <property type="entry name" value="SIMILAR TO NOVEL PROTEIN"/>
    <property type="match status" value="1"/>
</dbReference>
<name>A0A6A4VE65_AMPAM</name>
<dbReference type="Pfam" id="PF17653">
    <property type="entry name" value="DUF5522"/>
    <property type="match status" value="1"/>
</dbReference>
<feature type="region of interest" description="Disordered" evidence="1">
    <location>
        <begin position="141"/>
        <end position="163"/>
    </location>
</feature>
<comment type="caution">
    <text evidence="2">The sequence shown here is derived from an EMBL/GenBank/DDBJ whole genome shotgun (WGS) entry which is preliminary data.</text>
</comment>
<gene>
    <name evidence="2" type="ORF">FJT64_000153</name>
</gene>
<evidence type="ECO:0000313" key="2">
    <source>
        <dbReference type="EMBL" id="KAF0292766.1"/>
    </source>
</evidence>
<organism evidence="2 3">
    <name type="scientific">Amphibalanus amphitrite</name>
    <name type="common">Striped barnacle</name>
    <name type="synonym">Balanus amphitrite</name>
    <dbReference type="NCBI Taxonomy" id="1232801"/>
    <lineage>
        <taxon>Eukaryota</taxon>
        <taxon>Metazoa</taxon>
        <taxon>Ecdysozoa</taxon>
        <taxon>Arthropoda</taxon>
        <taxon>Crustacea</taxon>
        <taxon>Multicrustacea</taxon>
        <taxon>Cirripedia</taxon>
        <taxon>Thoracica</taxon>
        <taxon>Thoracicalcarea</taxon>
        <taxon>Balanomorpha</taxon>
        <taxon>Balanoidea</taxon>
        <taxon>Balanidae</taxon>
        <taxon>Amphibalaninae</taxon>
        <taxon>Amphibalanus</taxon>
    </lineage>
</organism>
<sequence length="163" mass="18648">MLLSTRPIRWPVGAAQCAGRLWRGAHLTLCSQPPPTDAARRRRQLREAFAEQERLLLTQLRIEELSEAERTAHEAHQRAVEAGHFTYDDPETGLRVLTRLRHFLRGQCCGNACRHCVYGHEAVPESVRARRRFNSAFWVDAPPPSDERDRALPSDDPEDVDFV</sequence>
<dbReference type="AlphaFoldDB" id="A0A6A4VE65"/>
<dbReference type="OrthoDB" id="274765at2759"/>
<dbReference type="EMBL" id="VIIS01001797">
    <property type="protein sequence ID" value="KAF0292766.1"/>
    <property type="molecule type" value="Genomic_DNA"/>
</dbReference>
<protein>
    <submittedName>
        <fullName evidence="2">Uncharacterized protein</fullName>
    </submittedName>
</protein>